<reference evidence="5 6" key="1">
    <citation type="submission" date="2020-04" db="EMBL/GenBank/DDBJ databases">
        <authorList>
            <person name="De Canck E."/>
        </authorList>
    </citation>
    <scope>NUCLEOTIDE SEQUENCE [LARGE SCALE GENOMIC DNA]</scope>
    <source>
        <strain evidence="5 6">LMG 29542</strain>
    </source>
</reference>
<gene>
    <name evidence="5" type="primary">fadD3_1</name>
    <name evidence="5" type="ORF">LMG29542_00023</name>
</gene>
<dbReference type="Proteomes" id="UP000494363">
    <property type="component" value="Unassembled WGS sequence"/>
</dbReference>
<dbReference type="Gene3D" id="3.30.300.30">
    <property type="match status" value="1"/>
</dbReference>
<dbReference type="InterPro" id="IPR000873">
    <property type="entry name" value="AMP-dep_synth/lig_dom"/>
</dbReference>
<evidence type="ECO:0000259" key="4">
    <source>
        <dbReference type="Pfam" id="PF13193"/>
    </source>
</evidence>
<accession>A0A6J5CX10</accession>
<dbReference type="SUPFAM" id="SSF56801">
    <property type="entry name" value="Acetyl-CoA synthetase-like"/>
    <property type="match status" value="1"/>
</dbReference>
<dbReference type="PANTHER" id="PTHR43201:SF5">
    <property type="entry name" value="MEDIUM-CHAIN ACYL-COA LIGASE ACSF2, MITOCHONDRIAL"/>
    <property type="match status" value="1"/>
</dbReference>
<evidence type="ECO:0000313" key="6">
    <source>
        <dbReference type="Proteomes" id="UP000494363"/>
    </source>
</evidence>
<dbReference type="InterPro" id="IPR042099">
    <property type="entry name" value="ANL_N_sf"/>
</dbReference>
<protein>
    <submittedName>
        <fullName evidence="5">3-[(3aS,4S,7aS)-7a-methyl-1, 5-dioxo-octahydro-1H-inden-4-yl]propanoyl:CoA ligase</fullName>
        <ecNumber evidence="5">6.2.1.41</ecNumber>
    </submittedName>
</protein>
<dbReference type="PANTHER" id="PTHR43201">
    <property type="entry name" value="ACYL-COA SYNTHETASE"/>
    <property type="match status" value="1"/>
</dbReference>
<evidence type="ECO:0000313" key="5">
    <source>
        <dbReference type="EMBL" id="CAB3745707.1"/>
    </source>
</evidence>
<dbReference type="RefSeq" id="WP_175223984.1">
    <property type="nucleotide sequence ID" value="NZ_CADIKH010000001.1"/>
</dbReference>
<dbReference type="GO" id="GO:0031956">
    <property type="term" value="F:medium-chain fatty acid-CoA ligase activity"/>
    <property type="evidence" value="ECO:0007669"/>
    <property type="project" value="TreeGrafter"/>
</dbReference>
<dbReference type="InterPro" id="IPR025110">
    <property type="entry name" value="AMP-bd_C"/>
</dbReference>
<comment type="similarity">
    <text evidence="1">Belongs to the ATP-dependent AMP-binding enzyme family.</text>
</comment>
<dbReference type="EC" id="6.2.1.41" evidence="5"/>
<dbReference type="AlphaFoldDB" id="A0A6J5CX10"/>
<feature type="domain" description="AMP-binding enzyme C-terminal" evidence="4">
    <location>
        <begin position="411"/>
        <end position="480"/>
    </location>
</feature>
<dbReference type="EMBL" id="CADIKH010000001">
    <property type="protein sequence ID" value="CAB3745707.1"/>
    <property type="molecule type" value="Genomic_DNA"/>
</dbReference>
<sequence>MAFDLLGSGNADLIALRSGERTITRGELRSASRRAAYFLRDLGISRGDIVAVWLPDGGVWLQLFLAIAQLGALMVPVSAQFKLHDALRVVKAAKARVLVVPQQFLDFDYVAAAAEIKAACVTVQHIVEVPQSDAFEWNAVRQYPRWEGLDTDLLCAFDTSGTTGTSRLAVHTAGGIAKHARNVGRCNDMRQADVVCCALPLCSALGFVQAVAALASGAACVLMPTFNAAAAAALIERHRVTHFFGTDAMMDGVLNTEDFSLATWCRGAFPEHGNLGQRVIAQGWKIWKSRLTALYAMSECLGVVAMQEPNADAQQRGMPGGVPISSAIAFRIVDPESGAMSRDGQRGELQLRGYNVMAGYLHDPKATSAALTADGWFRTGDLACAEHGTFRYLARMEDALRVGGNRVDPSEIEAFLEQHPGVDAAQVVGVPVDSEGEVVVAFVRKSNKPATERELIAYCRQAIAGPEVPRHIVSVDSFPQKDGPNGVKILKRALRDRALQYVSRTQTSSAESSLPLEAS</sequence>
<evidence type="ECO:0000256" key="1">
    <source>
        <dbReference type="ARBA" id="ARBA00006432"/>
    </source>
</evidence>
<dbReference type="Pfam" id="PF00501">
    <property type="entry name" value="AMP-binding"/>
    <property type="match status" value="1"/>
</dbReference>
<dbReference type="Gene3D" id="3.40.50.12780">
    <property type="entry name" value="N-terminal domain of ligase-like"/>
    <property type="match status" value="1"/>
</dbReference>
<evidence type="ECO:0000256" key="2">
    <source>
        <dbReference type="ARBA" id="ARBA00022598"/>
    </source>
</evidence>
<evidence type="ECO:0000259" key="3">
    <source>
        <dbReference type="Pfam" id="PF00501"/>
    </source>
</evidence>
<keyword evidence="6" id="KW-1185">Reference proteome</keyword>
<keyword evidence="2 5" id="KW-0436">Ligase</keyword>
<dbReference type="Pfam" id="PF13193">
    <property type="entry name" value="AMP-binding_C"/>
    <property type="match status" value="1"/>
</dbReference>
<dbReference type="GO" id="GO:0006631">
    <property type="term" value="P:fatty acid metabolic process"/>
    <property type="evidence" value="ECO:0007669"/>
    <property type="project" value="TreeGrafter"/>
</dbReference>
<organism evidence="5 6">
    <name type="scientific">Paraburkholderia humisilvae</name>
    <dbReference type="NCBI Taxonomy" id="627669"/>
    <lineage>
        <taxon>Bacteria</taxon>
        <taxon>Pseudomonadati</taxon>
        <taxon>Pseudomonadota</taxon>
        <taxon>Betaproteobacteria</taxon>
        <taxon>Burkholderiales</taxon>
        <taxon>Burkholderiaceae</taxon>
        <taxon>Paraburkholderia</taxon>
    </lineage>
</organism>
<proteinExistence type="inferred from homology"/>
<name>A0A6J5CX10_9BURK</name>
<feature type="domain" description="AMP-dependent synthetase/ligase" evidence="3">
    <location>
        <begin position="10"/>
        <end position="361"/>
    </location>
</feature>
<dbReference type="InterPro" id="IPR045851">
    <property type="entry name" value="AMP-bd_C_sf"/>
</dbReference>